<evidence type="ECO:0000256" key="1">
    <source>
        <dbReference type="SAM" id="Phobius"/>
    </source>
</evidence>
<organism evidence="2 3">
    <name type="scientific">Hesseltinella vesiculosa</name>
    <dbReference type="NCBI Taxonomy" id="101127"/>
    <lineage>
        <taxon>Eukaryota</taxon>
        <taxon>Fungi</taxon>
        <taxon>Fungi incertae sedis</taxon>
        <taxon>Mucoromycota</taxon>
        <taxon>Mucoromycotina</taxon>
        <taxon>Mucoromycetes</taxon>
        <taxon>Mucorales</taxon>
        <taxon>Cunninghamellaceae</taxon>
        <taxon>Hesseltinella</taxon>
    </lineage>
</organism>
<keyword evidence="1" id="KW-1133">Transmembrane helix</keyword>
<dbReference type="Proteomes" id="UP000242146">
    <property type="component" value="Unassembled WGS sequence"/>
</dbReference>
<proteinExistence type="predicted"/>
<keyword evidence="3" id="KW-1185">Reference proteome</keyword>
<dbReference type="AlphaFoldDB" id="A0A1X2GJ49"/>
<evidence type="ECO:0000313" key="3">
    <source>
        <dbReference type="Proteomes" id="UP000242146"/>
    </source>
</evidence>
<reference evidence="2 3" key="1">
    <citation type="submission" date="2016-07" db="EMBL/GenBank/DDBJ databases">
        <title>Pervasive Adenine N6-methylation of Active Genes in Fungi.</title>
        <authorList>
            <consortium name="DOE Joint Genome Institute"/>
            <person name="Mondo S.J."/>
            <person name="Dannebaum R.O."/>
            <person name="Kuo R.C."/>
            <person name="Labutti K."/>
            <person name="Haridas S."/>
            <person name="Kuo A."/>
            <person name="Salamov A."/>
            <person name="Ahrendt S.R."/>
            <person name="Lipzen A."/>
            <person name="Sullivan W."/>
            <person name="Andreopoulos W.B."/>
            <person name="Clum A."/>
            <person name="Lindquist E."/>
            <person name="Daum C."/>
            <person name="Ramamoorthy G.K."/>
            <person name="Gryganskyi A."/>
            <person name="Culley D."/>
            <person name="Magnuson J.K."/>
            <person name="James T.Y."/>
            <person name="O'Malley M.A."/>
            <person name="Stajich J.E."/>
            <person name="Spatafora J.W."/>
            <person name="Visel A."/>
            <person name="Grigoriev I.V."/>
        </authorList>
    </citation>
    <scope>NUCLEOTIDE SEQUENCE [LARGE SCALE GENOMIC DNA]</scope>
    <source>
        <strain evidence="2 3">NRRL 3301</strain>
    </source>
</reference>
<accession>A0A1X2GJ49</accession>
<keyword evidence="1" id="KW-0472">Membrane</keyword>
<feature type="transmembrane region" description="Helical" evidence="1">
    <location>
        <begin position="25"/>
        <end position="46"/>
    </location>
</feature>
<comment type="caution">
    <text evidence="2">The sequence shown here is derived from an EMBL/GenBank/DDBJ whole genome shotgun (WGS) entry which is preliminary data.</text>
</comment>
<protein>
    <submittedName>
        <fullName evidence="2">Uncharacterized protein</fullName>
    </submittedName>
</protein>
<feature type="transmembrane region" description="Helical" evidence="1">
    <location>
        <begin position="67"/>
        <end position="90"/>
    </location>
</feature>
<name>A0A1X2GJ49_9FUNG</name>
<gene>
    <name evidence="2" type="ORF">DM01DRAFT_1335256</name>
</gene>
<dbReference type="EMBL" id="MCGT01000012">
    <property type="protein sequence ID" value="ORX54957.1"/>
    <property type="molecule type" value="Genomic_DNA"/>
</dbReference>
<sequence>MDESRLASIFTGPFIPVRHPGNRRLLVRVYMILLPSILAQFELSLADTLGTSRKLLSFHMALRPSSLALFTPAVYLGTSSQVVFCISGFVE</sequence>
<evidence type="ECO:0000313" key="2">
    <source>
        <dbReference type="EMBL" id="ORX54957.1"/>
    </source>
</evidence>
<keyword evidence="1" id="KW-0812">Transmembrane</keyword>